<dbReference type="PANTHER" id="PTHR35580">
    <property type="entry name" value="CELL SURFACE GLYCOPROTEIN (S-LAYER PROTEIN)-LIKE PROTEIN"/>
    <property type="match status" value="1"/>
</dbReference>
<gene>
    <name evidence="4" type="ORF">SYV04_28310</name>
</gene>
<dbReference type="SMART" id="SM00216">
    <property type="entry name" value="VWD"/>
    <property type="match status" value="1"/>
</dbReference>
<evidence type="ECO:0000256" key="2">
    <source>
        <dbReference type="SAM" id="SignalP"/>
    </source>
</evidence>
<dbReference type="Gene3D" id="2.80.10.50">
    <property type="match status" value="1"/>
</dbReference>
<feature type="compositionally biased region" description="Low complexity" evidence="1">
    <location>
        <begin position="46"/>
        <end position="59"/>
    </location>
</feature>
<dbReference type="EMBL" id="JAXIVS010000011">
    <property type="protein sequence ID" value="MDY7230333.1"/>
    <property type="molecule type" value="Genomic_DNA"/>
</dbReference>
<accession>A0ABU5HA32</accession>
<evidence type="ECO:0000256" key="1">
    <source>
        <dbReference type="SAM" id="MobiDB-lite"/>
    </source>
</evidence>
<comment type="caution">
    <text evidence="4">The sequence shown here is derived from an EMBL/GenBank/DDBJ whole genome shotgun (WGS) entry which is preliminary data.</text>
</comment>
<dbReference type="Proteomes" id="UP001291309">
    <property type="component" value="Unassembled WGS sequence"/>
</dbReference>
<dbReference type="PANTHER" id="PTHR35580:SF1">
    <property type="entry name" value="PHYTASE-LIKE DOMAIN-CONTAINING PROTEIN"/>
    <property type="match status" value="1"/>
</dbReference>
<dbReference type="InterPro" id="IPR011047">
    <property type="entry name" value="Quinoprotein_ADH-like_sf"/>
</dbReference>
<proteinExistence type="predicted"/>
<dbReference type="Pfam" id="PF06739">
    <property type="entry name" value="SBBP"/>
    <property type="match status" value="2"/>
</dbReference>
<evidence type="ECO:0000313" key="5">
    <source>
        <dbReference type="Proteomes" id="UP001291309"/>
    </source>
</evidence>
<sequence>MKMRALGWLLCVTVGSSASASGSAAGRWDSLPEDHPLRILQPRGESLPPASQGASAQSSDFSTQMVPAGIGGTLNWIQQLGSVTQDLGQAIAVTDEGSYTGGYSNSDFDGNVPAAQNDFILVKHRADGVKLWSRQYGTNAQDFGTGVATFTGTTPHQVYLAGYTAGALGGANQGANDAALIRVDPANGNIIWSRQFGSTATDFVFATTTDKTGAIYVAGHTMGSIDGQPNAGSFDMFLTKYNSAGTRLWTRQLGTTGQEQVRGVATDASDNIYVAGQTDGTLTGANAGGMDLFLAKYSSAGTLLWVRQMGTSQADSVYGVATSRRLNGVVDVYVVGYVGASFDGQPHMGGFDGIVVKFDSAGTKQWSRQMGSAGNDFAQGIASDGGANVYVTGRTNHDLETNAAEISDNVFMTKYDSLGTLLVTRQLGSLNALDPTKVYDTGLGVAADINDRVYIAGFTEGEFNGASATNLGEKDLIVLQYSDGCQVNTPGECGISYGWGDPHLGTFDGKAYDFQGVGEFILVESTAGSPLTVQARMSPWGSSNQVSVMTAVATRVGTDRVGFYMGSNPPLKVNGATVSLSTGQVVPLPGGGRIRRKDASSYVVYYPGHDRLIVTLNSGYIDVNFALPTTRRKGLRGLLGNFNGRTDDDLALRTGAVLASPVTFAQMYTSSSSLAASWRIKQEESLFDYGSGENTWTFTNLNFPWSPISLSDLTAPQLELGQQACRARGLKTGAFFDTCVLDVGLTEDTSFAVAAAQLETQVLTQRGGTLPPPEQGPKRVYFANFQSEAKRPEWSEWRWAVTPSEDKFFLGPFGEESVALYLTKLPSHASVTVSFDLILANDWDGDGSRGPHSWGVVANDQTLLHSTFSNTASKQSYPVKGSLPGTGADAINTLGYEKGDSLYRLKFTLTDRSSELKLIFFGQGLQGEAWGLDNVEVLVH</sequence>
<keyword evidence="5" id="KW-1185">Reference proteome</keyword>
<feature type="region of interest" description="Disordered" evidence="1">
    <location>
        <begin position="23"/>
        <end position="61"/>
    </location>
</feature>
<dbReference type="InterPro" id="IPR010620">
    <property type="entry name" value="SBBP_repeat"/>
</dbReference>
<keyword evidence="2" id="KW-0732">Signal</keyword>
<evidence type="ECO:0000259" key="3">
    <source>
        <dbReference type="PROSITE" id="PS51233"/>
    </source>
</evidence>
<organism evidence="4 5">
    <name type="scientific">Hyalangium rubrum</name>
    <dbReference type="NCBI Taxonomy" id="3103134"/>
    <lineage>
        <taxon>Bacteria</taxon>
        <taxon>Pseudomonadati</taxon>
        <taxon>Myxococcota</taxon>
        <taxon>Myxococcia</taxon>
        <taxon>Myxococcales</taxon>
        <taxon>Cystobacterineae</taxon>
        <taxon>Archangiaceae</taxon>
        <taxon>Hyalangium</taxon>
    </lineage>
</organism>
<protein>
    <submittedName>
        <fullName evidence="4">SBBP repeat-containing protein</fullName>
    </submittedName>
</protein>
<dbReference type="SUPFAM" id="SSF50998">
    <property type="entry name" value="Quinoprotein alcohol dehydrogenase-like"/>
    <property type="match status" value="1"/>
</dbReference>
<feature type="signal peptide" evidence="2">
    <location>
        <begin position="1"/>
        <end position="20"/>
    </location>
</feature>
<dbReference type="Pfam" id="PF00094">
    <property type="entry name" value="VWD"/>
    <property type="match status" value="1"/>
</dbReference>
<dbReference type="InterPro" id="IPR001846">
    <property type="entry name" value="VWF_type-D"/>
</dbReference>
<reference evidence="4 5" key="1">
    <citation type="submission" date="2023-12" db="EMBL/GenBank/DDBJ databases">
        <title>the genome sequence of Hyalangium sp. s54d21.</title>
        <authorList>
            <person name="Zhang X."/>
        </authorList>
    </citation>
    <scope>NUCLEOTIDE SEQUENCE [LARGE SCALE GENOMIC DNA]</scope>
    <source>
        <strain evidence="5">s54d21</strain>
    </source>
</reference>
<feature type="domain" description="VWFD" evidence="3">
    <location>
        <begin position="494"/>
        <end position="686"/>
    </location>
</feature>
<feature type="chain" id="PRO_5046472547" evidence="2">
    <location>
        <begin position="21"/>
        <end position="940"/>
    </location>
</feature>
<dbReference type="InterPro" id="IPR052918">
    <property type="entry name" value="Motility_Chemotaxis_Reg"/>
</dbReference>
<dbReference type="PROSITE" id="PS51233">
    <property type="entry name" value="VWFD"/>
    <property type="match status" value="1"/>
</dbReference>
<name>A0ABU5HA32_9BACT</name>
<dbReference type="RefSeq" id="WP_321549060.1">
    <property type="nucleotide sequence ID" value="NZ_JAXIVS010000011.1"/>
</dbReference>
<evidence type="ECO:0000313" key="4">
    <source>
        <dbReference type="EMBL" id="MDY7230333.1"/>
    </source>
</evidence>